<dbReference type="AlphaFoldDB" id="A0A0E9SNC2"/>
<organism evidence="1">
    <name type="scientific">Anguilla anguilla</name>
    <name type="common">European freshwater eel</name>
    <name type="synonym">Muraena anguilla</name>
    <dbReference type="NCBI Taxonomy" id="7936"/>
    <lineage>
        <taxon>Eukaryota</taxon>
        <taxon>Metazoa</taxon>
        <taxon>Chordata</taxon>
        <taxon>Craniata</taxon>
        <taxon>Vertebrata</taxon>
        <taxon>Euteleostomi</taxon>
        <taxon>Actinopterygii</taxon>
        <taxon>Neopterygii</taxon>
        <taxon>Teleostei</taxon>
        <taxon>Anguilliformes</taxon>
        <taxon>Anguillidae</taxon>
        <taxon>Anguilla</taxon>
    </lineage>
</organism>
<accession>A0A0E9SNC2</accession>
<sequence>MRAQSRTRMFYIMYVCLIKCSVFSTAAE</sequence>
<name>A0A0E9SNC2_ANGAN</name>
<protein>
    <submittedName>
        <fullName evidence="1">Uncharacterized protein</fullName>
    </submittedName>
</protein>
<evidence type="ECO:0000313" key="1">
    <source>
        <dbReference type="EMBL" id="JAH42849.1"/>
    </source>
</evidence>
<reference evidence="1" key="2">
    <citation type="journal article" date="2015" name="Fish Shellfish Immunol.">
        <title>Early steps in the European eel (Anguilla anguilla)-Vibrio vulnificus interaction in the gills: Role of the RtxA13 toxin.</title>
        <authorList>
            <person name="Callol A."/>
            <person name="Pajuelo D."/>
            <person name="Ebbesson L."/>
            <person name="Teles M."/>
            <person name="MacKenzie S."/>
            <person name="Amaro C."/>
        </authorList>
    </citation>
    <scope>NUCLEOTIDE SEQUENCE</scope>
</reference>
<proteinExistence type="predicted"/>
<reference evidence="1" key="1">
    <citation type="submission" date="2014-11" db="EMBL/GenBank/DDBJ databases">
        <authorList>
            <person name="Amaro Gonzalez C."/>
        </authorList>
    </citation>
    <scope>NUCLEOTIDE SEQUENCE</scope>
</reference>
<dbReference type="EMBL" id="GBXM01065728">
    <property type="protein sequence ID" value="JAH42849.1"/>
    <property type="molecule type" value="Transcribed_RNA"/>
</dbReference>